<dbReference type="eggNOG" id="KOG2388">
    <property type="taxonomic scope" value="Eukaryota"/>
</dbReference>
<feature type="chain" id="PRO_5011001975" evidence="6">
    <location>
        <begin position="24"/>
        <end position="678"/>
    </location>
</feature>
<keyword evidence="2" id="KW-0690">Ribosome biogenesis</keyword>
<comment type="caution">
    <text evidence="8">The sequence shown here is derived from an EMBL/GenBank/DDBJ whole genome shotgun (WGS) entry which is preliminary data.</text>
</comment>
<dbReference type="OrthoDB" id="364858at2759"/>
<feature type="region of interest" description="Disordered" evidence="5">
    <location>
        <begin position="288"/>
        <end position="309"/>
    </location>
</feature>
<evidence type="ECO:0000256" key="3">
    <source>
        <dbReference type="ARBA" id="ARBA00022552"/>
    </source>
</evidence>
<feature type="region of interest" description="Disordered" evidence="5">
    <location>
        <begin position="520"/>
        <end position="545"/>
    </location>
</feature>
<dbReference type="InterPro" id="IPR002676">
    <property type="entry name" value="RimM_N"/>
</dbReference>
<dbReference type="InterPro" id="IPR036976">
    <property type="entry name" value="RimM_N_sf"/>
</dbReference>
<feature type="compositionally biased region" description="Basic and acidic residues" evidence="5">
    <location>
        <begin position="525"/>
        <end position="545"/>
    </location>
</feature>
<dbReference type="GO" id="GO:0006364">
    <property type="term" value="P:rRNA processing"/>
    <property type="evidence" value="ECO:0007669"/>
    <property type="project" value="UniProtKB-KW"/>
</dbReference>
<keyword evidence="3" id="KW-0698">rRNA processing</keyword>
<feature type="compositionally biased region" description="Polar residues" evidence="5">
    <location>
        <begin position="295"/>
        <end position="309"/>
    </location>
</feature>
<evidence type="ECO:0000256" key="5">
    <source>
        <dbReference type="SAM" id="MobiDB-lite"/>
    </source>
</evidence>
<name>A0A1Y3DU54_PLAKN</name>
<feature type="region of interest" description="Disordered" evidence="5">
    <location>
        <begin position="138"/>
        <end position="172"/>
    </location>
</feature>
<keyword evidence="6" id="KW-0732">Signal</keyword>
<organism evidence="8 9">
    <name type="scientific">Plasmodium knowlesi</name>
    <dbReference type="NCBI Taxonomy" id="5850"/>
    <lineage>
        <taxon>Eukaryota</taxon>
        <taxon>Sar</taxon>
        <taxon>Alveolata</taxon>
        <taxon>Apicomplexa</taxon>
        <taxon>Aconoidasida</taxon>
        <taxon>Haemosporida</taxon>
        <taxon>Plasmodiidae</taxon>
        <taxon>Plasmodium</taxon>
        <taxon>Plasmodium (Plasmodium)</taxon>
    </lineage>
</organism>
<keyword evidence="4" id="KW-0143">Chaperone</keyword>
<feature type="signal peptide" evidence="6">
    <location>
        <begin position="1"/>
        <end position="23"/>
    </location>
</feature>
<dbReference type="VEuPathDB" id="PlasmoDB:PKNH_0616800"/>
<dbReference type="PANTHER" id="PTHR33692:SF1">
    <property type="entry name" value="RIBOSOME MATURATION FACTOR RIMM"/>
    <property type="match status" value="1"/>
</dbReference>
<protein>
    <submittedName>
        <fullName evidence="8">Putative Ribosome maturation factor RimM</fullName>
    </submittedName>
</protein>
<evidence type="ECO:0000256" key="1">
    <source>
        <dbReference type="ARBA" id="ARBA00022490"/>
    </source>
</evidence>
<feature type="domain" description="C2H2-type" evidence="7">
    <location>
        <begin position="584"/>
        <end position="604"/>
    </location>
</feature>
<evidence type="ECO:0000256" key="4">
    <source>
        <dbReference type="ARBA" id="ARBA00023186"/>
    </source>
</evidence>
<reference evidence="8 9" key="1">
    <citation type="submission" date="2017-05" db="EMBL/GenBank/DDBJ databases">
        <title>PacBio assembly of a Plasmodium knowlesi genome sequence with Hi-C correction and manual annotation of the SICAvar gene family.</title>
        <authorList>
            <person name="Lapp S.A."/>
            <person name="Geraldo J.A."/>
            <person name="Chien J.-T."/>
            <person name="Ay F."/>
            <person name="Pakala S.B."/>
            <person name="Batugedara G."/>
            <person name="Humphrey J.C."/>
            <person name="Debarry J.D."/>
            <person name="Le Roch K.G."/>
            <person name="Galinski M.R."/>
            <person name="Kissinger J.C."/>
        </authorList>
    </citation>
    <scope>NUCLEOTIDE SEQUENCE [LARGE SCALE GENOMIC DNA]</scope>
    <source>
        <strain evidence="9">Malayan Strain Pk1 (A+)</strain>
    </source>
</reference>
<dbReference type="InterPro" id="IPR009000">
    <property type="entry name" value="Transl_B-barrel_sf"/>
</dbReference>
<dbReference type="InterPro" id="IPR013087">
    <property type="entry name" value="Znf_C2H2_type"/>
</dbReference>
<feature type="compositionally biased region" description="Polar residues" evidence="5">
    <location>
        <begin position="162"/>
        <end position="172"/>
    </location>
</feature>
<dbReference type="PROSITE" id="PS00028">
    <property type="entry name" value="ZINC_FINGER_C2H2_1"/>
    <property type="match status" value="1"/>
</dbReference>
<evidence type="ECO:0000313" key="9">
    <source>
        <dbReference type="Proteomes" id="UP000195012"/>
    </source>
</evidence>
<proteinExistence type="inferred from homology"/>
<dbReference type="Pfam" id="PF01782">
    <property type="entry name" value="RimM"/>
    <property type="match status" value="1"/>
</dbReference>
<dbReference type="SUPFAM" id="SSF50447">
    <property type="entry name" value="Translation proteins"/>
    <property type="match status" value="1"/>
</dbReference>
<evidence type="ECO:0000256" key="2">
    <source>
        <dbReference type="ARBA" id="ARBA00022517"/>
    </source>
</evidence>
<keyword evidence="1" id="KW-0963">Cytoplasm</keyword>
<dbReference type="EMBL" id="NETL01000017">
    <property type="protein sequence ID" value="OTN68311.1"/>
    <property type="molecule type" value="Genomic_DNA"/>
</dbReference>
<dbReference type="GO" id="GO:0043022">
    <property type="term" value="F:ribosome binding"/>
    <property type="evidence" value="ECO:0007669"/>
    <property type="project" value="InterPro"/>
</dbReference>
<dbReference type="Gene3D" id="2.40.30.60">
    <property type="entry name" value="RimM"/>
    <property type="match status" value="1"/>
</dbReference>
<dbReference type="InterPro" id="IPR011961">
    <property type="entry name" value="RimM"/>
</dbReference>
<sequence length="678" mass="78408">MKRCLSRLKKVIAILTLTEVARCWFPTTCKGAAGKSAYACTEYVIPNSIVKKPAGKYIPLRRILTVRRKKNEFSVQRYGPHYQSDRSNWVGKRISFLFFRVSAHIGERNQNDQTARPNRHHVNHIRRRYHLAPSMQVFSSNGQCDTDDEDHKKSTGECMNENLPNETNKPLESAQQKAEEECERIFLTDTKYYKRSKYSKAGYIKKKTEQGELKNSNNGDHLHPKGLLHREFPPITFIESEDDVLTGRLRKGAQNEHANLPEFFFSNYYADKNRPNELDLTIDKKKEESTLPVGSKSSNQMGENYRNSNHSSRNVSIMNEFTVIGEIVGVHGLRGWLKVVSFTTFNDIRFKKNMYRYLFMNTYPYPLPIKVTDVKESLKVGFLYVKIEGINSRTDALKLKSCLICDDKRNFPDLGENQYISTDLLNFDIYIFNDLTNTCIGKVLSFVSKYDYISKKSTQSIADDLIKIQIKKEISLQKVFHIISAARMYTMRSGGSSFPTGEGEKLIRVLINRKGFSVTGQPSDALKDEPLGEKHDDYSGDNQHDHVLNERDHTLSDEPVKGDKNYYDSLDNFEGCSYKKIYKCDFCENVYEDLREATEHENSHFPTDEELLFNASQVNSPKENLYEVDKNMVSKIKPIDYFFIPIVKEKTIRSVNYELKQMYLDISTIFLLDDQKKT</sequence>
<gene>
    <name evidence="8" type="primary">RimM</name>
    <name evidence="8" type="ORF">PKNOH_S03331600</name>
</gene>
<dbReference type="PANTHER" id="PTHR33692">
    <property type="entry name" value="RIBOSOME MATURATION FACTOR RIMM"/>
    <property type="match status" value="1"/>
</dbReference>
<dbReference type="VEuPathDB" id="PlasmoDB:PKA1H_060022100"/>
<dbReference type="GO" id="GO:0005840">
    <property type="term" value="C:ribosome"/>
    <property type="evidence" value="ECO:0007669"/>
    <property type="project" value="InterPro"/>
</dbReference>
<accession>A0A1Y3DU54</accession>
<dbReference type="Proteomes" id="UP000195012">
    <property type="component" value="Unassembled WGS sequence"/>
</dbReference>
<dbReference type="HAMAP" id="MF_00014">
    <property type="entry name" value="Ribosome_mat_RimM"/>
    <property type="match status" value="1"/>
</dbReference>
<dbReference type="AlphaFoldDB" id="A0A1Y3DU54"/>
<evidence type="ECO:0000313" key="8">
    <source>
        <dbReference type="EMBL" id="OTN68311.1"/>
    </source>
</evidence>
<dbReference type="VEuPathDB" id="PlasmoDB:PKNOH_S03331600"/>
<evidence type="ECO:0000256" key="6">
    <source>
        <dbReference type="SAM" id="SignalP"/>
    </source>
</evidence>
<evidence type="ECO:0000259" key="7">
    <source>
        <dbReference type="PROSITE" id="PS00028"/>
    </source>
</evidence>